<dbReference type="InterPro" id="IPR052158">
    <property type="entry name" value="INH-QAR"/>
</dbReference>
<dbReference type="Proteomes" id="UP001595583">
    <property type="component" value="Unassembled WGS sequence"/>
</dbReference>
<comment type="caution">
    <text evidence="5">The sequence shown here is derived from an EMBL/GenBank/DDBJ whole genome shotgun (WGS) entry which is preliminary data.</text>
</comment>
<dbReference type="Gene3D" id="3.40.50.880">
    <property type="match status" value="1"/>
</dbReference>
<reference evidence="6" key="1">
    <citation type="journal article" date="2019" name="Int. J. Syst. Evol. Microbiol.">
        <title>The Global Catalogue of Microorganisms (GCM) 10K type strain sequencing project: providing services to taxonomists for standard genome sequencing and annotation.</title>
        <authorList>
            <consortium name="The Broad Institute Genomics Platform"/>
            <consortium name="The Broad Institute Genome Sequencing Center for Infectious Disease"/>
            <person name="Wu L."/>
            <person name="Ma J."/>
        </authorList>
    </citation>
    <scope>NUCLEOTIDE SEQUENCE [LARGE SCALE GENOMIC DNA]</scope>
    <source>
        <strain evidence="6">KCTC 52165</strain>
    </source>
</reference>
<dbReference type="SUPFAM" id="SSF52317">
    <property type="entry name" value="Class I glutamine amidotransferase-like"/>
    <property type="match status" value="1"/>
</dbReference>
<accession>A0ABV7K7G9</accession>
<dbReference type="PANTHER" id="PTHR43130:SF3">
    <property type="entry name" value="HTH-TYPE TRANSCRIPTIONAL REGULATOR RV1931C"/>
    <property type="match status" value="1"/>
</dbReference>
<dbReference type="CDD" id="cd03136">
    <property type="entry name" value="GATase1_AraC_ArgR_like"/>
    <property type="match status" value="1"/>
</dbReference>
<dbReference type="InterPro" id="IPR029062">
    <property type="entry name" value="Class_I_gatase-like"/>
</dbReference>
<evidence type="ECO:0000313" key="6">
    <source>
        <dbReference type="Proteomes" id="UP001595583"/>
    </source>
</evidence>
<evidence type="ECO:0000313" key="5">
    <source>
        <dbReference type="EMBL" id="MFC3205390.1"/>
    </source>
</evidence>
<dbReference type="PANTHER" id="PTHR43130">
    <property type="entry name" value="ARAC-FAMILY TRANSCRIPTIONAL REGULATOR"/>
    <property type="match status" value="1"/>
</dbReference>
<dbReference type="PROSITE" id="PS01124">
    <property type="entry name" value="HTH_ARAC_FAMILY_2"/>
    <property type="match status" value="1"/>
</dbReference>
<proteinExistence type="predicted"/>
<dbReference type="Gene3D" id="1.10.10.60">
    <property type="entry name" value="Homeodomain-like"/>
    <property type="match status" value="2"/>
</dbReference>
<organism evidence="5 6">
    <name type="scientific">Aquamicrobium soli</name>
    <dbReference type="NCBI Taxonomy" id="1811518"/>
    <lineage>
        <taxon>Bacteria</taxon>
        <taxon>Pseudomonadati</taxon>
        <taxon>Pseudomonadota</taxon>
        <taxon>Alphaproteobacteria</taxon>
        <taxon>Hyphomicrobiales</taxon>
        <taxon>Phyllobacteriaceae</taxon>
        <taxon>Aquamicrobium</taxon>
    </lineage>
</organism>
<evidence type="ECO:0000256" key="3">
    <source>
        <dbReference type="ARBA" id="ARBA00023163"/>
    </source>
</evidence>
<dbReference type="SMART" id="SM00342">
    <property type="entry name" value="HTH_ARAC"/>
    <property type="match status" value="1"/>
</dbReference>
<dbReference type="InterPro" id="IPR018062">
    <property type="entry name" value="HTH_AraC-typ_CS"/>
</dbReference>
<name>A0ABV7K7G9_9HYPH</name>
<sequence length="317" mass="35046">MERCEAASPFVFLLLDGFSMLSLSCCAETMRVANRIAGSETFRWSFMSETGEPVRSSLGVPFPVDRGLANLDGGETVLVCGGDNIKHASTRAIIDWLRRQAVHGVPVGGLCTATYTLAKAGLLNGKRATIHWENETSFAEEFPQVILSHSPYVIDGHRYSTAGGTSSVDLVLSFVEDMHGPALAGEIAEQLIYSSIRKIQETASTSLPGRMALRHPRLSAVIRLMEERLEDPVPTPKLAEAAGISPRHLERLFQRHIGRTPLKYYMDLRLARARHLLQQTDMTISEIGLACGFLSASHFSKCYRFKYRQAPLRARGQ</sequence>
<evidence type="ECO:0000256" key="2">
    <source>
        <dbReference type="ARBA" id="ARBA00023125"/>
    </source>
</evidence>
<keyword evidence="6" id="KW-1185">Reference proteome</keyword>
<dbReference type="Pfam" id="PF01965">
    <property type="entry name" value="DJ-1_PfpI"/>
    <property type="match status" value="1"/>
</dbReference>
<keyword evidence="2" id="KW-0238">DNA-binding</keyword>
<dbReference type="InterPro" id="IPR009057">
    <property type="entry name" value="Homeodomain-like_sf"/>
</dbReference>
<dbReference type="SUPFAM" id="SSF46689">
    <property type="entry name" value="Homeodomain-like"/>
    <property type="match status" value="2"/>
</dbReference>
<evidence type="ECO:0000256" key="1">
    <source>
        <dbReference type="ARBA" id="ARBA00023015"/>
    </source>
</evidence>
<protein>
    <submittedName>
        <fullName evidence="5">GlxA family transcriptional regulator</fullName>
    </submittedName>
</protein>
<dbReference type="EMBL" id="JBHRTK010000004">
    <property type="protein sequence ID" value="MFC3205390.1"/>
    <property type="molecule type" value="Genomic_DNA"/>
</dbReference>
<keyword evidence="1" id="KW-0805">Transcription regulation</keyword>
<feature type="domain" description="HTH araC/xylS-type" evidence="4">
    <location>
        <begin position="219"/>
        <end position="317"/>
    </location>
</feature>
<dbReference type="RefSeq" id="WP_378219198.1">
    <property type="nucleotide sequence ID" value="NZ_JBHRTK010000004.1"/>
</dbReference>
<keyword evidence="3" id="KW-0804">Transcription</keyword>
<dbReference type="PROSITE" id="PS00041">
    <property type="entry name" value="HTH_ARAC_FAMILY_1"/>
    <property type="match status" value="1"/>
</dbReference>
<gene>
    <name evidence="5" type="ORF">ACFOHJ_04135</name>
</gene>
<dbReference type="Pfam" id="PF12833">
    <property type="entry name" value="HTH_18"/>
    <property type="match status" value="1"/>
</dbReference>
<dbReference type="InterPro" id="IPR002818">
    <property type="entry name" value="DJ-1/PfpI"/>
</dbReference>
<evidence type="ECO:0000259" key="4">
    <source>
        <dbReference type="PROSITE" id="PS01124"/>
    </source>
</evidence>
<dbReference type="InterPro" id="IPR018060">
    <property type="entry name" value="HTH_AraC"/>
</dbReference>